<reference evidence="1" key="1">
    <citation type="journal article" date="2019" name="bioRxiv">
        <title>The Genome of the Zebra Mussel, Dreissena polymorpha: A Resource for Invasive Species Research.</title>
        <authorList>
            <person name="McCartney M.A."/>
            <person name="Auch B."/>
            <person name="Kono T."/>
            <person name="Mallez S."/>
            <person name="Zhang Y."/>
            <person name="Obille A."/>
            <person name="Becker A."/>
            <person name="Abrahante J.E."/>
            <person name="Garbe J."/>
            <person name="Badalamenti J.P."/>
            <person name="Herman A."/>
            <person name="Mangelson H."/>
            <person name="Liachko I."/>
            <person name="Sullivan S."/>
            <person name="Sone E.D."/>
            <person name="Koren S."/>
            <person name="Silverstein K.A.T."/>
            <person name="Beckman K.B."/>
            <person name="Gohl D.M."/>
        </authorList>
    </citation>
    <scope>NUCLEOTIDE SEQUENCE</scope>
    <source>
        <strain evidence="1">Duluth1</strain>
        <tissue evidence="1">Whole animal</tissue>
    </source>
</reference>
<sequence>MDFVDNKRKRSTQKALMTKLYNELEKNMMSRDNIDHVKVLYQKLCERLEQFKNALLQCLELCSVPDFAENLELTYGNCLQNFVEFR</sequence>
<accession>A0A9D4G4Y9</accession>
<reference evidence="1" key="2">
    <citation type="submission" date="2020-11" db="EMBL/GenBank/DDBJ databases">
        <authorList>
            <person name="McCartney M.A."/>
            <person name="Auch B."/>
            <person name="Kono T."/>
            <person name="Mallez S."/>
            <person name="Becker A."/>
            <person name="Gohl D.M."/>
            <person name="Silverstein K.A.T."/>
            <person name="Koren S."/>
            <person name="Bechman K.B."/>
            <person name="Herman A."/>
            <person name="Abrahante J.E."/>
            <person name="Garbe J."/>
        </authorList>
    </citation>
    <scope>NUCLEOTIDE SEQUENCE</scope>
    <source>
        <strain evidence="1">Duluth1</strain>
        <tissue evidence="1">Whole animal</tissue>
    </source>
</reference>
<keyword evidence="2" id="KW-1185">Reference proteome</keyword>
<evidence type="ECO:0000313" key="2">
    <source>
        <dbReference type="Proteomes" id="UP000828390"/>
    </source>
</evidence>
<organism evidence="1 2">
    <name type="scientific">Dreissena polymorpha</name>
    <name type="common">Zebra mussel</name>
    <name type="synonym">Mytilus polymorpha</name>
    <dbReference type="NCBI Taxonomy" id="45954"/>
    <lineage>
        <taxon>Eukaryota</taxon>
        <taxon>Metazoa</taxon>
        <taxon>Spiralia</taxon>
        <taxon>Lophotrochozoa</taxon>
        <taxon>Mollusca</taxon>
        <taxon>Bivalvia</taxon>
        <taxon>Autobranchia</taxon>
        <taxon>Heteroconchia</taxon>
        <taxon>Euheterodonta</taxon>
        <taxon>Imparidentia</taxon>
        <taxon>Neoheterodontei</taxon>
        <taxon>Myida</taxon>
        <taxon>Dreissenoidea</taxon>
        <taxon>Dreissenidae</taxon>
        <taxon>Dreissena</taxon>
    </lineage>
</organism>
<name>A0A9D4G4Y9_DREPO</name>
<proteinExistence type="predicted"/>
<gene>
    <name evidence="1" type="ORF">DPMN_137142</name>
</gene>
<dbReference type="EMBL" id="JAIWYP010000006">
    <property type="protein sequence ID" value="KAH3808783.1"/>
    <property type="molecule type" value="Genomic_DNA"/>
</dbReference>
<dbReference type="AlphaFoldDB" id="A0A9D4G4Y9"/>
<dbReference type="Proteomes" id="UP000828390">
    <property type="component" value="Unassembled WGS sequence"/>
</dbReference>
<protein>
    <submittedName>
        <fullName evidence="1">Uncharacterized protein</fullName>
    </submittedName>
</protein>
<evidence type="ECO:0000313" key="1">
    <source>
        <dbReference type="EMBL" id="KAH3808783.1"/>
    </source>
</evidence>
<comment type="caution">
    <text evidence="1">The sequence shown here is derived from an EMBL/GenBank/DDBJ whole genome shotgun (WGS) entry which is preliminary data.</text>
</comment>